<dbReference type="EMBL" id="KZ503834">
    <property type="protein sequence ID" value="PKU61124.1"/>
    <property type="molecule type" value="Genomic_DNA"/>
</dbReference>
<reference evidence="2 3" key="1">
    <citation type="journal article" date="2016" name="Sci. Rep.">
        <title>The Dendrobium catenatum Lindl. genome sequence provides insights into polysaccharide synthase, floral development and adaptive evolution.</title>
        <authorList>
            <person name="Zhang G.Q."/>
            <person name="Xu Q."/>
            <person name="Bian C."/>
            <person name="Tsai W.C."/>
            <person name="Yeh C.M."/>
            <person name="Liu K.W."/>
            <person name="Yoshida K."/>
            <person name="Zhang L.S."/>
            <person name="Chang S.B."/>
            <person name="Chen F."/>
            <person name="Shi Y."/>
            <person name="Su Y.Y."/>
            <person name="Zhang Y.Q."/>
            <person name="Chen L.J."/>
            <person name="Yin Y."/>
            <person name="Lin M."/>
            <person name="Huang H."/>
            <person name="Deng H."/>
            <person name="Wang Z.W."/>
            <person name="Zhu S.L."/>
            <person name="Zhao X."/>
            <person name="Deng C."/>
            <person name="Niu S.C."/>
            <person name="Huang J."/>
            <person name="Wang M."/>
            <person name="Liu G.H."/>
            <person name="Yang H.J."/>
            <person name="Xiao X.J."/>
            <person name="Hsiao Y.Y."/>
            <person name="Wu W.L."/>
            <person name="Chen Y.Y."/>
            <person name="Mitsuda N."/>
            <person name="Ohme-Takagi M."/>
            <person name="Luo Y.B."/>
            <person name="Van de Peer Y."/>
            <person name="Liu Z.J."/>
        </authorList>
    </citation>
    <scope>NUCLEOTIDE SEQUENCE [LARGE SCALE GENOMIC DNA]</scope>
    <source>
        <tissue evidence="2">The whole plant</tissue>
    </source>
</reference>
<accession>A0A2I0VCJ8</accession>
<feature type="region of interest" description="Disordered" evidence="1">
    <location>
        <begin position="1"/>
        <end position="21"/>
    </location>
</feature>
<dbReference type="Proteomes" id="UP000233837">
    <property type="component" value="Unassembled WGS sequence"/>
</dbReference>
<evidence type="ECO:0000256" key="1">
    <source>
        <dbReference type="SAM" id="MobiDB-lite"/>
    </source>
</evidence>
<reference evidence="2 3" key="2">
    <citation type="journal article" date="2017" name="Nature">
        <title>The Apostasia genome and the evolution of orchids.</title>
        <authorList>
            <person name="Zhang G.Q."/>
            <person name="Liu K.W."/>
            <person name="Li Z."/>
            <person name="Lohaus R."/>
            <person name="Hsiao Y.Y."/>
            <person name="Niu S.C."/>
            <person name="Wang J.Y."/>
            <person name="Lin Y.C."/>
            <person name="Xu Q."/>
            <person name="Chen L.J."/>
            <person name="Yoshida K."/>
            <person name="Fujiwara S."/>
            <person name="Wang Z.W."/>
            <person name="Zhang Y.Q."/>
            <person name="Mitsuda N."/>
            <person name="Wang M."/>
            <person name="Liu G.H."/>
            <person name="Pecoraro L."/>
            <person name="Huang H.X."/>
            <person name="Xiao X.J."/>
            <person name="Lin M."/>
            <person name="Wu X.Y."/>
            <person name="Wu W.L."/>
            <person name="Chen Y.Y."/>
            <person name="Chang S.B."/>
            <person name="Sakamoto S."/>
            <person name="Ohme-Takagi M."/>
            <person name="Yagi M."/>
            <person name="Zeng S.J."/>
            <person name="Shen C.Y."/>
            <person name="Yeh C.M."/>
            <person name="Luo Y.B."/>
            <person name="Tsai W.C."/>
            <person name="Van de Peer Y."/>
            <person name="Liu Z.J."/>
        </authorList>
    </citation>
    <scope>NUCLEOTIDE SEQUENCE [LARGE SCALE GENOMIC DNA]</scope>
    <source>
        <tissue evidence="2">The whole plant</tissue>
    </source>
</reference>
<protein>
    <submittedName>
        <fullName evidence="2">Uncharacterized protein</fullName>
    </submittedName>
</protein>
<dbReference type="AlphaFoldDB" id="A0A2I0VCJ8"/>
<evidence type="ECO:0000313" key="2">
    <source>
        <dbReference type="EMBL" id="PKU61124.1"/>
    </source>
</evidence>
<evidence type="ECO:0000313" key="3">
    <source>
        <dbReference type="Proteomes" id="UP000233837"/>
    </source>
</evidence>
<proteinExistence type="predicted"/>
<sequence length="68" mass="7452">MAEKGGKGYSQPKGKTLKKSVATKPESIPILIKSASFMNGRTFLFPKNAIQPSFSLFHQSGTFAQFNE</sequence>
<organism evidence="2 3">
    <name type="scientific">Dendrobium catenatum</name>
    <dbReference type="NCBI Taxonomy" id="906689"/>
    <lineage>
        <taxon>Eukaryota</taxon>
        <taxon>Viridiplantae</taxon>
        <taxon>Streptophyta</taxon>
        <taxon>Embryophyta</taxon>
        <taxon>Tracheophyta</taxon>
        <taxon>Spermatophyta</taxon>
        <taxon>Magnoliopsida</taxon>
        <taxon>Liliopsida</taxon>
        <taxon>Asparagales</taxon>
        <taxon>Orchidaceae</taxon>
        <taxon>Epidendroideae</taxon>
        <taxon>Malaxideae</taxon>
        <taxon>Dendrobiinae</taxon>
        <taxon>Dendrobium</taxon>
    </lineage>
</organism>
<name>A0A2I0VCJ8_9ASPA</name>
<gene>
    <name evidence="2" type="ORF">MA16_Dca025287</name>
</gene>
<keyword evidence="3" id="KW-1185">Reference proteome</keyword>